<dbReference type="PANTHER" id="PTHR23057">
    <property type="entry name" value="JUXTAPOSED WITH ANOTHER ZINC FINGER PROTEIN 1"/>
    <property type="match status" value="1"/>
</dbReference>
<dbReference type="PANTHER" id="PTHR23057:SF0">
    <property type="entry name" value="JUXTAPOSED WITH ANOTHER ZINC FINGER PROTEIN 1"/>
    <property type="match status" value="1"/>
</dbReference>
<dbReference type="InterPro" id="IPR013087">
    <property type="entry name" value="Znf_C2H2_type"/>
</dbReference>
<keyword evidence="8" id="KW-1185">Reference proteome</keyword>
<dbReference type="GO" id="GO:0008270">
    <property type="term" value="F:zinc ion binding"/>
    <property type="evidence" value="ECO:0007669"/>
    <property type="project" value="UniProtKB-KW"/>
</dbReference>
<evidence type="ECO:0000256" key="2">
    <source>
        <dbReference type="ARBA" id="ARBA00022737"/>
    </source>
</evidence>
<dbReference type="GO" id="GO:0005634">
    <property type="term" value="C:nucleus"/>
    <property type="evidence" value="ECO:0007669"/>
    <property type="project" value="TreeGrafter"/>
</dbReference>
<sequence length="219" mass="23781">MTRLLEEDVEAMNSPKDEFADIVLEDTAGPSSHVHPVKAGTPGRRRASSASSATGKIWRCEVDGCSKVFKNFNGLKYHQSKGQCDFNVRNALQQGLSIEEAERQSKPWSCIVEGCPKRYRQANGLKYHYQHTGDHGLRGLQMLKDDKHPSPNDHVKAALVLSGLSGAPVPASSKYPYSSALHRARQDPSLSPQPGPMGTADPPQPGPMGMTNPSPPLDT</sequence>
<dbReference type="Gene3D" id="3.30.160.60">
    <property type="entry name" value="Classic Zinc Finger"/>
    <property type="match status" value="1"/>
</dbReference>
<evidence type="ECO:0000256" key="5">
    <source>
        <dbReference type="SAM" id="MobiDB-lite"/>
    </source>
</evidence>
<protein>
    <recommendedName>
        <fullName evidence="6">C2H2-type domain-containing protein</fullName>
    </recommendedName>
</protein>
<dbReference type="Proteomes" id="UP001164286">
    <property type="component" value="Unassembled WGS sequence"/>
</dbReference>
<keyword evidence="3" id="KW-0863">Zinc-finger</keyword>
<dbReference type="RefSeq" id="XP_052949413.1">
    <property type="nucleotide sequence ID" value="XM_053090860.1"/>
</dbReference>
<evidence type="ECO:0000256" key="3">
    <source>
        <dbReference type="ARBA" id="ARBA00022771"/>
    </source>
</evidence>
<feature type="region of interest" description="Disordered" evidence="5">
    <location>
        <begin position="26"/>
        <end position="50"/>
    </location>
</feature>
<keyword evidence="1" id="KW-0479">Metal-binding</keyword>
<feature type="domain" description="C2H2-type" evidence="6">
    <location>
        <begin position="58"/>
        <end position="80"/>
    </location>
</feature>
<feature type="region of interest" description="Disordered" evidence="5">
    <location>
        <begin position="173"/>
        <end position="219"/>
    </location>
</feature>
<comment type="caution">
    <text evidence="7">The sequence shown here is derived from an EMBL/GenBank/DDBJ whole genome shotgun (WGS) entry which is preliminary data.</text>
</comment>
<organism evidence="7 8">
    <name type="scientific">Dioszegia hungarica</name>
    <dbReference type="NCBI Taxonomy" id="4972"/>
    <lineage>
        <taxon>Eukaryota</taxon>
        <taxon>Fungi</taxon>
        <taxon>Dikarya</taxon>
        <taxon>Basidiomycota</taxon>
        <taxon>Agaricomycotina</taxon>
        <taxon>Tremellomycetes</taxon>
        <taxon>Tremellales</taxon>
        <taxon>Bulleribasidiaceae</taxon>
        <taxon>Dioszegia</taxon>
    </lineage>
</organism>
<evidence type="ECO:0000256" key="1">
    <source>
        <dbReference type="ARBA" id="ARBA00022723"/>
    </source>
</evidence>
<dbReference type="EMBL" id="JAKWFO010000001">
    <property type="protein sequence ID" value="KAI9639636.1"/>
    <property type="molecule type" value="Genomic_DNA"/>
</dbReference>
<evidence type="ECO:0000259" key="6">
    <source>
        <dbReference type="SMART" id="SM00355"/>
    </source>
</evidence>
<evidence type="ECO:0000313" key="7">
    <source>
        <dbReference type="EMBL" id="KAI9639636.1"/>
    </source>
</evidence>
<gene>
    <name evidence="7" type="ORF">MKK02DRAFT_39959</name>
</gene>
<keyword evidence="2" id="KW-0677">Repeat</keyword>
<accession>A0AA38HFU7</accession>
<keyword evidence="4" id="KW-0862">Zinc</keyword>
<evidence type="ECO:0000313" key="8">
    <source>
        <dbReference type="Proteomes" id="UP001164286"/>
    </source>
</evidence>
<dbReference type="SMART" id="SM00355">
    <property type="entry name" value="ZnF_C2H2"/>
    <property type="match status" value="2"/>
</dbReference>
<dbReference type="AlphaFoldDB" id="A0AA38HFU7"/>
<reference evidence="7" key="1">
    <citation type="journal article" date="2022" name="G3 (Bethesda)">
        <title>High quality genome of the basidiomycete yeast Dioszegia hungarica PDD-24b-2 isolated from cloud water.</title>
        <authorList>
            <person name="Jarrige D."/>
            <person name="Haridas S."/>
            <person name="Bleykasten-Grosshans C."/>
            <person name="Joly M."/>
            <person name="Nadalig T."/>
            <person name="Sancelme M."/>
            <person name="Vuilleumier S."/>
            <person name="Grigoriev I.V."/>
            <person name="Amato P."/>
            <person name="Bringel F."/>
        </authorList>
    </citation>
    <scope>NUCLEOTIDE SEQUENCE</scope>
    <source>
        <strain evidence="7">PDD-24b-2</strain>
    </source>
</reference>
<feature type="domain" description="C2H2-type" evidence="6">
    <location>
        <begin position="108"/>
        <end position="135"/>
    </location>
</feature>
<dbReference type="GeneID" id="77730065"/>
<evidence type="ECO:0000256" key="4">
    <source>
        <dbReference type="ARBA" id="ARBA00022833"/>
    </source>
</evidence>
<dbReference type="InterPro" id="IPR051580">
    <property type="entry name" value="ZnF-Chromatin_assoc"/>
</dbReference>
<name>A0AA38HFU7_9TREE</name>
<proteinExistence type="predicted"/>